<keyword evidence="2" id="KW-1185">Reference proteome</keyword>
<evidence type="ECO:0000313" key="2">
    <source>
        <dbReference type="Proteomes" id="UP000231279"/>
    </source>
</evidence>
<reference evidence="2" key="1">
    <citation type="journal article" date="2018" name="Gigascience">
        <title>Genome assembly of the Pink Ipe (Handroanthus impetiginosus, Bignoniaceae), a highly valued, ecologically keystone Neotropical timber forest tree.</title>
        <authorList>
            <person name="Silva-Junior O.B."/>
            <person name="Grattapaglia D."/>
            <person name="Novaes E."/>
            <person name="Collevatti R.G."/>
        </authorList>
    </citation>
    <scope>NUCLEOTIDE SEQUENCE [LARGE SCALE GENOMIC DNA]</scope>
    <source>
        <strain evidence="2">cv. UFG-1</strain>
    </source>
</reference>
<name>A0A2G9G2W8_9LAMI</name>
<dbReference type="PANTHER" id="PTHR47718">
    <property type="entry name" value="OS01G0519700 PROTEIN"/>
    <property type="match status" value="1"/>
</dbReference>
<gene>
    <name evidence="1" type="ORF">CDL12_27863</name>
</gene>
<proteinExistence type="predicted"/>
<comment type="caution">
    <text evidence="1">The sequence shown here is derived from an EMBL/GenBank/DDBJ whole genome shotgun (WGS) entry which is preliminary data.</text>
</comment>
<dbReference type="AlphaFoldDB" id="A0A2G9G2W8"/>
<dbReference type="EMBL" id="NKXS01007458">
    <property type="protein sequence ID" value="PIM99640.1"/>
    <property type="molecule type" value="Genomic_DNA"/>
</dbReference>
<sequence>MLRGLALYDAPRVATRDFSFHWKMSDIKLDEEKIFSVHDDREDNFMGDNDCLYIDYSDRDNGSDSREYVSNDDNMDTVISFLFKSIDKAQSFYIAYGREIGFGVRKQACKNEMPKCNTSSFRVSHDMFSNMYKVARFVRDHNHHHEPMMQIVVRDVIAPSNKTSLTLLTKIGMRPCNVLRFMEHLMGGTGKLSFNWKDAYNYLYKQCQEMISNGDVNTTICHLEDMRSHFQGMIYKYIIDDEGVLIKLFWCDEMSRAEFNMFGDVLMFDNTYKANKYKFTLVMISGVNN</sequence>
<protein>
    <submittedName>
        <fullName evidence="1">Uncharacterized protein</fullName>
    </submittedName>
</protein>
<evidence type="ECO:0000313" key="1">
    <source>
        <dbReference type="EMBL" id="PIM99640.1"/>
    </source>
</evidence>
<dbReference type="OrthoDB" id="1426481at2759"/>
<organism evidence="1 2">
    <name type="scientific">Handroanthus impetiginosus</name>
    <dbReference type="NCBI Taxonomy" id="429701"/>
    <lineage>
        <taxon>Eukaryota</taxon>
        <taxon>Viridiplantae</taxon>
        <taxon>Streptophyta</taxon>
        <taxon>Embryophyta</taxon>
        <taxon>Tracheophyta</taxon>
        <taxon>Spermatophyta</taxon>
        <taxon>Magnoliopsida</taxon>
        <taxon>eudicotyledons</taxon>
        <taxon>Gunneridae</taxon>
        <taxon>Pentapetalae</taxon>
        <taxon>asterids</taxon>
        <taxon>lamiids</taxon>
        <taxon>Lamiales</taxon>
        <taxon>Bignoniaceae</taxon>
        <taxon>Crescentiina</taxon>
        <taxon>Tabebuia alliance</taxon>
        <taxon>Handroanthus</taxon>
    </lineage>
</organism>
<accession>A0A2G9G2W8</accession>
<dbReference type="Proteomes" id="UP000231279">
    <property type="component" value="Unassembled WGS sequence"/>
</dbReference>
<dbReference type="PANTHER" id="PTHR47718:SF13">
    <property type="entry name" value="OS09G0290500 PROTEIN"/>
    <property type="match status" value="1"/>
</dbReference>
<dbReference type="STRING" id="429701.A0A2G9G2W8"/>